<evidence type="ECO:0000313" key="3">
    <source>
        <dbReference type="Proteomes" id="UP000606600"/>
    </source>
</evidence>
<comment type="caution">
    <text evidence="2">The sequence shown here is derived from an EMBL/GenBank/DDBJ whole genome shotgun (WGS) entry which is preliminary data.</text>
</comment>
<dbReference type="Pfam" id="PF08867">
    <property type="entry name" value="FRG"/>
    <property type="match status" value="1"/>
</dbReference>
<dbReference type="InterPro" id="IPR014966">
    <property type="entry name" value="FRG-dom"/>
</dbReference>
<evidence type="ECO:0000259" key="1">
    <source>
        <dbReference type="SMART" id="SM00901"/>
    </source>
</evidence>
<accession>A0ABR7WQ35</accession>
<sequence>MQEYKINSFEEFHVLVTKHNTTNYVYRGHADTEWKLLPKAGRPEFHDAYRPNMNEQTVLESWKRYSQPHLKLQPIDNWDWLTLAQHHGLATRLLDWTRNPLVALYFATEHPVENRDTCIYILDFNNQPITTELYDPFKIISSGMFYPKGLAARVISQRGVFTISHMPSTPLNELLPNNTFIKIVIEYQSIKKFRDALELYSVNEYTIYQDLDALSTQLNRFVQERKPQNVEHL</sequence>
<feature type="domain" description="FRG" evidence="1">
    <location>
        <begin position="20"/>
        <end position="120"/>
    </location>
</feature>
<dbReference type="EMBL" id="JACWMY010000005">
    <property type="protein sequence ID" value="MBD1364436.1"/>
    <property type="molecule type" value="Genomic_DNA"/>
</dbReference>
<gene>
    <name evidence="2" type="ORF">IDJ77_11510</name>
</gene>
<dbReference type="Proteomes" id="UP000606600">
    <property type="component" value="Unassembled WGS sequence"/>
</dbReference>
<proteinExistence type="predicted"/>
<dbReference type="RefSeq" id="WP_191189099.1">
    <property type="nucleotide sequence ID" value="NZ_JACWMY010000005.1"/>
</dbReference>
<dbReference type="SMART" id="SM00901">
    <property type="entry name" value="FRG"/>
    <property type="match status" value="1"/>
</dbReference>
<organism evidence="2 3">
    <name type="scientific">Mucilaginibacter pankratovii</name>
    <dbReference type="NCBI Taxonomy" id="2772110"/>
    <lineage>
        <taxon>Bacteria</taxon>
        <taxon>Pseudomonadati</taxon>
        <taxon>Bacteroidota</taxon>
        <taxon>Sphingobacteriia</taxon>
        <taxon>Sphingobacteriales</taxon>
        <taxon>Sphingobacteriaceae</taxon>
        <taxon>Mucilaginibacter</taxon>
    </lineage>
</organism>
<protein>
    <submittedName>
        <fullName evidence="2">FRG domain-containing protein</fullName>
    </submittedName>
</protein>
<name>A0ABR7WQ35_9SPHI</name>
<reference evidence="2 3" key="1">
    <citation type="submission" date="2020-09" db="EMBL/GenBank/DDBJ databases">
        <title>Novel species of Mucilaginibacter isolated from a glacier on the Tibetan Plateau.</title>
        <authorList>
            <person name="Liu Q."/>
            <person name="Xin Y.-H."/>
        </authorList>
    </citation>
    <scope>NUCLEOTIDE SEQUENCE [LARGE SCALE GENOMIC DNA]</scope>
    <source>
        <strain evidence="2 3">ZT4R22</strain>
    </source>
</reference>
<evidence type="ECO:0000313" key="2">
    <source>
        <dbReference type="EMBL" id="MBD1364436.1"/>
    </source>
</evidence>
<keyword evidence="3" id="KW-1185">Reference proteome</keyword>